<protein>
    <submittedName>
        <fullName evidence="5">GTP-binding nuclear protein Ran-1</fullName>
    </submittedName>
</protein>
<gene>
    <name evidence="5" type="ORF">YASMINEVIRUS_685</name>
</gene>
<dbReference type="GO" id="GO:0003924">
    <property type="term" value="F:GTPase activity"/>
    <property type="evidence" value="ECO:0007669"/>
    <property type="project" value="InterPro"/>
</dbReference>
<evidence type="ECO:0000313" key="6">
    <source>
        <dbReference type="Proteomes" id="UP000594342"/>
    </source>
</evidence>
<comment type="similarity">
    <text evidence="2">Belongs to the small GTPase superfamily. Rab family.</text>
</comment>
<dbReference type="Pfam" id="PF00071">
    <property type="entry name" value="Ras"/>
    <property type="match status" value="1"/>
</dbReference>
<keyword evidence="4" id="KW-0342">GTP-binding</keyword>
<evidence type="ECO:0000313" key="5">
    <source>
        <dbReference type="EMBL" id="VBB18222.1"/>
    </source>
</evidence>
<dbReference type="SMART" id="SM00174">
    <property type="entry name" value="RHO"/>
    <property type="match status" value="1"/>
</dbReference>
<dbReference type="InterPro" id="IPR005225">
    <property type="entry name" value="Small_GTP-bd"/>
</dbReference>
<reference evidence="5 6" key="1">
    <citation type="submission" date="2018-10" db="EMBL/GenBank/DDBJ databases">
        <authorList>
            <consortium name="IHU Genomes"/>
        </authorList>
    </citation>
    <scope>NUCLEOTIDE SEQUENCE [LARGE SCALE GENOMIC DNA]</scope>
    <source>
        <strain evidence="5 6">A1</strain>
    </source>
</reference>
<keyword evidence="3" id="KW-0547">Nucleotide-binding</keyword>
<dbReference type="SUPFAM" id="SSF52540">
    <property type="entry name" value="P-loop containing nucleoside triphosphate hydrolases"/>
    <property type="match status" value="1"/>
</dbReference>
<dbReference type="InterPro" id="IPR027417">
    <property type="entry name" value="P-loop_NTPase"/>
</dbReference>
<dbReference type="PANTHER" id="PTHR47981">
    <property type="entry name" value="RAB FAMILY"/>
    <property type="match status" value="1"/>
</dbReference>
<comment type="subcellular location">
    <subcellularLocation>
        <location evidence="1">Host cell membrane</location>
        <topology evidence="1">Lipid-anchor</topology>
        <orientation evidence="1">Cytoplasmic side</orientation>
    </subcellularLocation>
</comment>
<accession>A0A5K0U9S3</accession>
<dbReference type="PROSITE" id="PS51419">
    <property type="entry name" value="RAB"/>
    <property type="match status" value="1"/>
</dbReference>
<organism evidence="5 6">
    <name type="scientific">Yasminevirus sp. GU-2018</name>
    <dbReference type="NCBI Taxonomy" id="2420051"/>
    <lineage>
        <taxon>Viruses</taxon>
        <taxon>Varidnaviria</taxon>
        <taxon>Bamfordvirae</taxon>
        <taxon>Nucleocytoviricota</taxon>
        <taxon>Megaviricetes</taxon>
        <taxon>Imitervirales</taxon>
        <taxon>Mimiviridae</taxon>
        <taxon>Klosneuvirinae</taxon>
        <taxon>Yasminevirus</taxon>
        <taxon>Yasminevirus saudimassiliense</taxon>
    </lineage>
</organism>
<dbReference type="Gene3D" id="3.40.50.300">
    <property type="entry name" value="P-loop containing nucleotide triphosphate hydrolases"/>
    <property type="match status" value="1"/>
</dbReference>
<evidence type="ECO:0000256" key="3">
    <source>
        <dbReference type="ARBA" id="ARBA00022741"/>
    </source>
</evidence>
<dbReference type="GO" id="GO:0020002">
    <property type="term" value="C:host cell plasma membrane"/>
    <property type="evidence" value="ECO:0007669"/>
    <property type="project" value="UniProtKB-SubCell"/>
</dbReference>
<comment type="caution">
    <text evidence="5">The sequence shown here is derived from an EMBL/GenBank/DDBJ whole genome shotgun (WGS) entry which is preliminary data.</text>
</comment>
<dbReference type="SMART" id="SM00173">
    <property type="entry name" value="RAS"/>
    <property type="match status" value="1"/>
</dbReference>
<dbReference type="SMART" id="SM00175">
    <property type="entry name" value="RAB"/>
    <property type="match status" value="1"/>
</dbReference>
<dbReference type="EMBL" id="UPSH01000001">
    <property type="protein sequence ID" value="VBB18222.1"/>
    <property type="molecule type" value="Genomic_DNA"/>
</dbReference>
<dbReference type="Proteomes" id="UP000594342">
    <property type="component" value="Unassembled WGS sequence"/>
</dbReference>
<dbReference type="PROSITE" id="PS51421">
    <property type="entry name" value="RAS"/>
    <property type="match status" value="1"/>
</dbReference>
<dbReference type="PANTHER" id="PTHR47981:SF20">
    <property type="entry name" value="RAS-RELATED PROTEIN RAB-7A"/>
    <property type="match status" value="1"/>
</dbReference>
<evidence type="ECO:0000256" key="2">
    <source>
        <dbReference type="ARBA" id="ARBA00006270"/>
    </source>
</evidence>
<dbReference type="NCBIfam" id="TIGR00231">
    <property type="entry name" value="small_GTP"/>
    <property type="match status" value="1"/>
</dbReference>
<keyword evidence="6" id="KW-1185">Reference proteome</keyword>
<proteinExistence type="inferred from homology"/>
<evidence type="ECO:0000256" key="4">
    <source>
        <dbReference type="ARBA" id="ARBA00023134"/>
    </source>
</evidence>
<dbReference type="SMART" id="SM00176">
    <property type="entry name" value="RAN"/>
    <property type="match status" value="1"/>
</dbReference>
<dbReference type="PRINTS" id="PR00449">
    <property type="entry name" value="RASTRNSFRMNG"/>
</dbReference>
<evidence type="ECO:0000256" key="1">
    <source>
        <dbReference type="ARBA" id="ARBA00004112"/>
    </source>
</evidence>
<dbReference type="GO" id="GO:0005525">
    <property type="term" value="F:GTP binding"/>
    <property type="evidence" value="ECO:0007669"/>
    <property type="project" value="UniProtKB-KW"/>
</dbReference>
<name>A0A5K0U9S3_9VIRU</name>
<dbReference type="CDD" id="cd00154">
    <property type="entry name" value="Rab"/>
    <property type="match status" value="1"/>
</dbReference>
<dbReference type="InterPro" id="IPR001806">
    <property type="entry name" value="Small_GTPase"/>
</dbReference>
<sequence>MSSEQKGFLSGIIDDCRGAPSKSSIKIVLLGDGATGKTSYFSRISSGDTADYKFSKSYDATRGCNICQIEYKVGKYPITIHIFDTAGQEKFGALRDSYLMGADGVVLMYDLTDSNTKRNVITKWLPEIKRILTVSGTKTTVPVAVVGNKNDRIDVDALRATDLYRREDDQISESQMLTNTVGIRTATLQSAYEARTYGPVEHFYTSVRADDGLIAPINWLVKNILRYYFAVNVVRTTQPPKISMCN</sequence>